<evidence type="ECO:0000313" key="3">
    <source>
        <dbReference type="Proteomes" id="UP000745577"/>
    </source>
</evidence>
<dbReference type="Proteomes" id="UP000745577">
    <property type="component" value="Unassembled WGS sequence"/>
</dbReference>
<reference evidence="2" key="1">
    <citation type="submission" date="2020-04" db="EMBL/GenBank/DDBJ databases">
        <authorList>
            <person name="Zhang T."/>
        </authorList>
    </citation>
    <scope>NUCLEOTIDE SEQUENCE</scope>
    <source>
        <strain evidence="2">HKST-UBA15</strain>
    </source>
</reference>
<keyword evidence="1" id="KW-0812">Transmembrane</keyword>
<feature type="transmembrane region" description="Helical" evidence="1">
    <location>
        <begin position="220"/>
        <end position="242"/>
    </location>
</feature>
<proteinExistence type="predicted"/>
<sequence length="247" mass="28649">MKKNSTKFVKKGKYDDKIFLDKSDFVNFCEYLEQAGLNNQLVKIPLNEVTSERSTGKPIELSKFLEIDRNYKAFILIASNERLEIRILFRNLTKEVYFRDDIFPSAGSNSRYNYYVSGDDIREVYPIDLFIQEYLKNKSVSRSMIKFSYFGSIGLLFVVMIINSKLDYSIENILLSLVIIFTILSWTISFFDYTQTGVYFHSPENAKKTSAAIANLKDNWIIMLATSLLTFVGSMLLSFMVFKLGWI</sequence>
<keyword evidence="1" id="KW-1133">Transmembrane helix</keyword>
<name>A0A955L139_9BACT</name>
<protein>
    <submittedName>
        <fullName evidence="2">Uncharacterized protein</fullName>
    </submittedName>
</protein>
<organism evidence="2 3">
    <name type="scientific">Candidatus Dojkabacteria bacterium</name>
    <dbReference type="NCBI Taxonomy" id="2099670"/>
    <lineage>
        <taxon>Bacteria</taxon>
        <taxon>Candidatus Dojkabacteria</taxon>
    </lineage>
</organism>
<reference evidence="2" key="2">
    <citation type="journal article" date="2021" name="Microbiome">
        <title>Successional dynamics and alternative stable states in a saline activated sludge microbial community over 9 years.</title>
        <authorList>
            <person name="Wang Y."/>
            <person name="Ye J."/>
            <person name="Ju F."/>
            <person name="Liu L."/>
            <person name="Boyd J.A."/>
            <person name="Deng Y."/>
            <person name="Parks D.H."/>
            <person name="Jiang X."/>
            <person name="Yin X."/>
            <person name="Woodcroft B.J."/>
            <person name="Tyson G.W."/>
            <person name="Hugenholtz P."/>
            <person name="Polz M.F."/>
            <person name="Zhang T."/>
        </authorList>
    </citation>
    <scope>NUCLEOTIDE SEQUENCE</scope>
    <source>
        <strain evidence="2">HKST-UBA15</strain>
    </source>
</reference>
<gene>
    <name evidence="2" type="ORF">KC675_03365</name>
</gene>
<dbReference type="AlphaFoldDB" id="A0A955L139"/>
<dbReference type="EMBL" id="JAGQLL010000037">
    <property type="protein sequence ID" value="MCA9380191.1"/>
    <property type="molecule type" value="Genomic_DNA"/>
</dbReference>
<accession>A0A955L139</accession>
<feature type="transmembrane region" description="Helical" evidence="1">
    <location>
        <begin position="144"/>
        <end position="162"/>
    </location>
</feature>
<evidence type="ECO:0000313" key="2">
    <source>
        <dbReference type="EMBL" id="MCA9380191.1"/>
    </source>
</evidence>
<feature type="transmembrane region" description="Helical" evidence="1">
    <location>
        <begin position="174"/>
        <end position="200"/>
    </location>
</feature>
<comment type="caution">
    <text evidence="2">The sequence shown here is derived from an EMBL/GenBank/DDBJ whole genome shotgun (WGS) entry which is preliminary data.</text>
</comment>
<evidence type="ECO:0000256" key="1">
    <source>
        <dbReference type="SAM" id="Phobius"/>
    </source>
</evidence>
<keyword evidence="1" id="KW-0472">Membrane</keyword>